<feature type="non-terminal residue" evidence="2">
    <location>
        <position position="1"/>
    </location>
</feature>
<dbReference type="Proteomes" id="UP000307217">
    <property type="component" value="Unassembled WGS sequence"/>
</dbReference>
<protein>
    <submittedName>
        <fullName evidence="2">CHRD domain-containing protein</fullName>
    </submittedName>
</protein>
<proteinExistence type="predicted"/>
<comment type="caution">
    <text evidence="2">The sequence shown here is derived from an EMBL/GenBank/DDBJ whole genome shotgun (WGS) entry which is preliminary data.</text>
</comment>
<dbReference type="InterPro" id="IPR010895">
    <property type="entry name" value="CHRD"/>
</dbReference>
<feature type="domain" description="CHRD" evidence="1">
    <location>
        <begin position="2"/>
        <end position="74"/>
    </location>
</feature>
<name>A0A5S3UTA6_9GAMM</name>
<dbReference type="RefSeq" id="WP_138593842.1">
    <property type="nucleotide sequence ID" value="NZ_PNBX01000218.1"/>
</dbReference>
<organism evidence="2 3">
    <name type="scientific">Pseudoalteromonas aurantia</name>
    <dbReference type="NCBI Taxonomy" id="43654"/>
    <lineage>
        <taxon>Bacteria</taxon>
        <taxon>Pseudomonadati</taxon>
        <taxon>Pseudomonadota</taxon>
        <taxon>Gammaproteobacteria</taxon>
        <taxon>Alteromonadales</taxon>
        <taxon>Pseudoalteromonadaceae</taxon>
        <taxon>Pseudoalteromonas</taxon>
    </lineage>
</organism>
<dbReference type="EMBL" id="PNBX01000218">
    <property type="protein sequence ID" value="TMO60012.1"/>
    <property type="molecule type" value="Genomic_DNA"/>
</dbReference>
<evidence type="ECO:0000313" key="3">
    <source>
        <dbReference type="Proteomes" id="UP000307217"/>
    </source>
</evidence>
<accession>A0A5S3UTA6</accession>
<dbReference type="Pfam" id="PF07452">
    <property type="entry name" value="CHRD"/>
    <property type="match status" value="1"/>
</dbReference>
<dbReference type="OrthoDB" id="9783299at2"/>
<gene>
    <name evidence="2" type="ORF">CWC19_21245</name>
</gene>
<dbReference type="AlphaFoldDB" id="A0A5S3UTA6"/>
<evidence type="ECO:0000313" key="2">
    <source>
        <dbReference type="EMBL" id="TMO60012.1"/>
    </source>
</evidence>
<reference evidence="2 3" key="1">
    <citation type="submission" date="2018-01" db="EMBL/GenBank/DDBJ databases">
        <authorList>
            <person name="Paulsen S."/>
            <person name="Gram L.K."/>
        </authorList>
    </citation>
    <scope>NUCLEOTIDE SEQUENCE [LARGE SCALE GENOMIC DNA]</scope>
    <source>
        <strain evidence="2 3">S3790</strain>
    </source>
</reference>
<reference evidence="3" key="2">
    <citation type="submission" date="2019-06" db="EMBL/GenBank/DDBJ databases">
        <title>Co-occurence of chitin degradation, pigmentation and bioactivity in marine Pseudoalteromonas.</title>
        <authorList>
            <person name="Sonnenschein E.C."/>
            <person name="Bech P.K."/>
        </authorList>
    </citation>
    <scope>NUCLEOTIDE SEQUENCE [LARGE SCALE GENOMIC DNA]</scope>
    <source>
        <strain evidence="3">S3790</strain>
    </source>
</reference>
<evidence type="ECO:0000259" key="1">
    <source>
        <dbReference type="Pfam" id="PF07452"/>
    </source>
</evidence>
<sequence length="89" mass="9521">DVSDVEGFSAAHIHDGDIGENGDVAFTFSAASEGMLEVAITDLSEDLVSDLMDGDWYINVHTDAYPDGELRAQIVPDTTSIITFKLSGE</sequence>
<feature type="non-terminal residue" evidence="2">
    <location>
        <position position="89"/>
    </location>
</feature>